<evidence type="ECO:0000313" key="3">
    <source>
        <dbReference type="Proteomes" id="UP000468327"/>
    </source>
</evidence>
<dbReference type="Proteomes" id="UP000468327">
    <property type="component" value="Unassembled WGS sequence"/>
</dbReference>
<proteinExistence type="predicted"/>
<accession>A0A6N8ILH5</accession>
<keyword evidence="1" id="KW-0472">Membrane</keyword>
<feature type="transmembrane region" description="Helical" evidence="1">
    <location>
        <begin position="67"/>
        <end position="89"/>
    </location>
</feature>
<dbReference type="AlphaFoldDB" id="A0A6N8ILH5"/>
<organism evidence="2 3">
    <name type="scientific">Gordonibacter urolithinfaciens</name>
    <dbReference type="NCBI Taxonomy" id="1335613"/>
    <lineage>
        <taxon>Bacteria</taxon>
        <taxon>Bacillati</taxon>
        <taxon>Actinomycetota</taxon>
        <taxon>Coriobacteriia</taxon>
        <taxon>Eggerthellales</taxon>
        <taxon>Eggerthellaceae</taxon>
        <taxon>Gordonibacter</taxon>
    </lineage>
</organism>
<reference evidence="2 3" key="1">
    <citation type="submission" date="2019-11" db="EMBL/GenBank/DDBJ databases">
        <title>Whole genome shotgun sequencing (WGS) data from Adlercreutzia equolifaciens ResAG-91, Eggerthella lenta MRI-F36, MRI-F37, MRI-F40, ResAG-49, ResAG-88, ResAG-121, ResAG-145, and Gordonibacter sp. ResAG-5, ResAG-26, ResAG-43, ResAG-50, ResAG-59.</title>
        <authorList>
            <person name="Stoll D.A."/>
            <person name="Danylec N."/>
            <person name="Franz C.M.A.P."/>
            <person name="Huch M."/>
        </authorList>
    </citation>
    <scope>NUCLEOTIDE SEQUENCE [LARGE SCALE GENOMIC DNA]</scope>
    <source>
        <strain evidence="2 3">ResAG-59</strain>
    </source>
</reference>
<gene>
    <name evidence="2" type="ORF">GO738_14855</name>
</gene>
<feature type="transmembrane region" description="Helical" evidence="1">
    <location>
        <begin position="20"/>
        <end position="47"/>
    </location>
</feature>
<name>A0A6N8ILH5_9ACTN</name>
<evidence type="ECO:0000256" key="1">
    <source>
        <dbReference type="SAM" id="Phobius"/>
    </source>
</evidence>
<comment type="caution">
    <text evidence="2">The sequence shown here is derived from an EMBL/GenBank/DDBJ whole genome shotgun (WGS) entry which is preliminary data.</text>
</comment>
<sequence>MMLDPDEIEARKSLLKLKVLCKRISVVLIIALAILCVCWVFAISSMVISQINAETVNVRNDLNTLNIVMYLVHAMIIVALFSVFIRIFFGAARGESPFTMNQVRRLRIISALLLAYALVDLGISCNNTLIQFDLMNYGYVSTSDSAIVPLNLGPFLAAAIVFAFSFVFKYGVLLQEFSDETL</sequence>
<feature type="transmembrane region" description="Helical" evidence="1">
    <location>
        <begin position="152"/>
        <end position="172"/>
    </location>
</feature>
<keyword evidence="1" id="KW-0812">Transmembrane</keyword>
<dbReference type="EMBL" id="WPOC01000037">
    <property type="protein sequence ID" value="MVN16602.1"/>
    <property type="molecule type" value="Genomic_DNA"/>
</dbReference>
<keyword evidence="3" id="KW-1185">Reference proteome</keyword>
<evidence type="ECO:0000313" key="2">
    <source>
        <dbReference type="EMBL" id="MVN16602.1"/>
    </source>
</evidence>
<keyword evidence="1" id="KW-1133">Transmembrane helix</keyword>
<protein>
    <submittedName>
        <fullName evidence="2">DUF2975 domain-containing protein</fullName>
    </submittedName>
</protein>
<feature type="transmembrane region" description="Helical" evidence="1">
    <location>
        <begin position="109"/>
        <end position="132"/>
    </location>
</feature>